<evidence type="ECO:0000256" key="10">
    <source>
        <dbReference type="SAM" id="MobiDB-lite"/>
    </source>
</evidence>
<dbReference type="GO" id="GO:0017108">
    <property type="term" value="F:5'-flap endonuclease activity"/>
    <property type="evidence" value="ECO:0007669"/>
    <property type="project" value="TreeGrafter"/>
</dbReference>
<comment type="cofactor">
    <cofactor evidence="1">
        <name>Mg(2+)</name>
        <dbReference type="ChEBI" id="CHEBI:18420"/>
    </cofactor>
</comment>
<dbReference type="Gene3D" id="2.40.50.40">
    <property type="match status" value="1"/>
</dbReference>
<evidence type="ECO:0000256" key="6">
    <source>
        <dbReference type="ARBA" id="ARBA00022801"/>
    </source>
</evidence>
<evidence type="ECO:0000256" key="7">
    <source>
        <dbReference type="ARBA" id="ARBA00022842"/>
    </source>
</evidence>
<dbReference type="InterPro" id="IPR029060">
    <property type="entry name" value="PIN-like_dom_sf"/>
</dbReference>
<comment type="caution">
    <text evidence="12">The sequence shown here is derived from an EMBL/GenBank/DDBJ whole genome shotgun (WGS) entry which is preliminary data.</text>
</comment>
<feature type="domain" description="XPG-I" evidence="11">
    <location>
        <begin position="96"/>
        <end position="166"/>
    </location>
</feature>
<dbReference type="SUPFAM" id="SSF88723">
    <property type="entry name" value="PIN domain-like"/>
    <property type="match status" value="1"/>
</dbReference>
<evidence type="ECO:0000256" key="8">
    <source>
        <dbReference type="ARBA" id="ARBA00023204"/>
    </source>
</evidence>
<evidence type="ECO:0000256" key="1">
    <source>
        <dbReference type="ARBA" id="ARBA00001946"/>
    </source>
</evidence>
<organism evidence="12 13">
    <name type="scientific">Carnegiea gigantea</name>
    <dbReference type="NCBI Taxonomy" id="171969"/>
    <lineage>
        <taxon>Eukaryota</taxon>
        <taxon>Viridiplantae</taxon>
        <taxon>Streptophyta</taxon>
        <taxon>Embryophyta</taxon>
        <taxon>Tracheophyta</taxon>
        <taxon>Spermatophyta</taxon>
        <taxon>Magnoliopsida</taxon>
        <taxon>eudicotyledons</taxon>
        <taxon>Gunneridae</taxon>
        <taxon>Pentapetalae</taxon>
        <taxon>Caryophyllales</taxon>
        <taxon>Cactineae</taxon>
        <taxon>Cactaceae</taxon>
        <taxon>Cactoideae</taxon>
        <taxon>Echinocereeae</taxon>
        <taxon>Carnegiea</taxon>
    </lineage>
</organism>
<accession>A0A9Q1GTG4</accession>
<evidence type="ECO:0000259" key="11">
    <source>
        <dbReference type="SMART" id="SM00484"/>
    </source>
</evidence>
<dbReference type="Pfam" id="PF25386">
    <property type="entry name" value="Chromo_SEND1"/>
    <property type="match status" value="1"/>
</dbReference>
<dbReference type="PANTHER" id="PTHR11081:SF54">
    <property type="entry name" value="SINGLE-STRAND DNA ENDONUCLEASE 1"/>
    <property type="match status" value="1"/>
</dbReference>
<evidence type="ECO:0000256" key="5">
    <source>
        <dbReference type="ARBA" id="ARBA00022763"/>
    </source>
</evidence>
<evidence type="ECO:0000256" key="2">
    <source>
        <dbReference type="ARBA" id="ARBA00022722"/>
    </source>
</evidence>
<dbReference type="GO" id="GO:0046872">
    <property type="term" value="F:metal ion binding"/>
    <property type="evidence" value="ECO:0007669"/>
    <property type="project" value="UniProtKB-KW"/>
</dbReference>
<dbReference type="FunFam" id="1.10.150.20:FF:000030">
    <property type="entry name" value="Flap endonuclease GEN-like 1"/>
    <property type="match status" value="1"/>
</dbReference>
<keyword evidence="8" id="KW-0234">DNA repair</keyword>
<reference evidence="12" key="1">
    <citation type="submission" date="2022-04" db="EMBL/GenBank/DDBJ databases">
        <title>Carnegiea gigantea Genome sequencing and assembly v2.</title>
        <authorList>
            <person name="Copetti D."/>
            <person name="Sanderson M.J."/>
            <person name="Burquez A."/>
            <person name="Wojciechowski M.F."/>
        </authorList>
    </citation>
    <scope>NUCLEOTIDE SEQUENCE</scope>
    <source>
        <strain evidence="12">SGP5-SGP5p</strain>
        <tissue evidence="12">Aerial part</tissue>
    </source>
</reference>
<keyword evidence="6" id="KW-0378">Hydrolase</keyword>
<gene>
    <name evidence="12" type="ORF">Cgig2_025372</name>
</gene>
<dbReference type="EMBL" id="JAKOGI010001506">
    <property type="protein sequence ID" value="KAJ8425264.1"/>
    <property type="molecule type" value="Genomic_DNA"/>
</dbReference>
<dbReference type="OrthoDB" id="2959108at2759"/>
<dbReference type="AlphaFoldDB" id="A0A9Q1GTG4"/>
<keyword evidence="4" id="KW-0255">Endonuclease</keyword>
<evidence type="ECO:0000256" key="9">
    <source>
        <dbReference type="ARBA" id="ARBA00038112"/>
    </source>
</evidence>
<keyword evidence="3" id="KW-0479">Metal-binding</keyword>
<dbReference type="PANTHER" id="PTHR11081">
    <property type="entry name" value="FLAP ENDONUCLEASE FAMILY MEMBER"/>
    <property type="match status" value="1"/>
</dbReference>
<dbReference type="Gene3D" id="1.10.150.20">
    <property type="entry name" value="5' to 3' exonuclease, C-terminal subdomain"/>
    <property type="match status" value="1"/>
</dbReference>
<feature type="region of interest" description="Disordered" evidence="10">
    <location>
        <begin position="403"/>
        <end position="425"/>
    </location>
</feature>
<keyword evidence="5" id="KW-0227">DNA damage</keyword>
<dbReference type="GO" id="GO:0009650">
    <property type="term" value="P:UV protection"/>
    <property type="evidence" value="ECO:0007669"/>
    <property type="project" value="UniProtKB-ARBA"/>
</dbReference>
<dbReference type="InterPro" id="IPR036279">
    <property type="entry name" value="5-3_exonuclease_C_sf"/>
</dbReference>
<evidence type="ECO:0000313" key="12">
    <source>
        <dbReference type="EMBL" id="KAJ8425264.1"/>
    </source>
</evidence>
<evidence type="ECO:0000256" key="4">
    <source>
        <dbReference type="ARBA" id="ARBA00022759"/>
    </source>
</evidence>
<proteinExistence type="inferred from homology"/>
<dbReference type="SUPFAM" id="SSF54160">
    <property type="entry name" value="Chromo domain-like"/>
    <property type="match status" value="1"/>
</dbReference>
<name>A0A9Q1GTG4_9CARY</name>
<dbReference type="InterPro" id="IPR006084">
    <property type="entry name" value="XPG/Rad2"/>
</dbReference>
<dbReference type="SMART" id="SM00484">
    <property type="entry name" value="XPGI"/>
    <property type="match status" value="1"/>
</dbReference>
<dbReference type="SUPFAM" id="SSF47807">
    <property type="entry name" value="5' to 3' exonuclease, C-terminal subdomain"/>
    <property type="match status" value="1"/>
</dbReference>
<dbReference type="GO" id="GO:0006281">
    <property type="term" value="P:DNA repair"/>
    <property type="evidence" value="ECO:0007669"/>
    <property type="project" value="UniProtKB-KW"/>
</dbReference>
<keyword evidence="7" id="KW-0460">Magnesium</keyword>
<feature type="compositionally biased region" description="Basic residues" evidence="10">
    <location>
        <begin position="404"/>
        <end position="416"/>
    </location>
</feature>
<dbReference type="Proteomes" id="UP001153076">
    <property type="component" value="Unassembled WGS sequence"/>
</dbReference>
<keyword evidence="2" id="KW-0540">Nuclease</keyword>
<comment type="similarity">
    <text evidence="9">Belongs to the XPG/RAD2 endonuclease family. GEN subfamily.</text>
</comment>
<dbReference type="InterPro" id="IPR016197">
    <property type="entry name" value="Chromo-like_dom_sf"/>
</dbReference>
<dbReference type="Gene3D" id="3.40.50.1010">
    <property type="entry name" value="5'-nuclease"/>
    <property type="match status" value="1"/>
</dbReference>
<dbReference type="InterPro" id="IPR057340">
    <property type="entry name" value="Chromo_SEND1"/>
</dbReference>
<evidence type="ECO:0000256" key="3">
    <source>
        <dbReference type="ARBA" id="ARBA00022723"/>
    </source>
</evidence>
<evidence type="ECO:0000313" key="13">
    <source>
        <dbReference type="Proteomes" id="UP001153076"/>
    </source>
</evidence>
<dbReference type="Pfam" id="PF00867">
    <property type="entry name" value="XPG_I"/>
    <property type="match status" value="1"/>
</dbReference>
<dbReference type="PRINTS" id="PR00853">
    <property type="entry name" value="XPGRADSUPER"/>
</dbReference>
<sequence>MVQLQNVNRSHCAMKEKLYLRGLFHRLRALIALNCSLIFVTDGGIPAVKISTYRKRLNLVNEVAKDDTNGHKASSLRRNRGSEFSCMIKEAKTLGMALGIPCLDGIEEAEAQCALLNSESICDGCFTSDSDVFLFGARTVYRDICLGDGGFVVCYEMTDIEKKLGLGKHSLIALALLLGSDYSHGVHGFGPESACQVIRSVGQDLFLQRVASDGVSFLNSLKTSKKQGQFPKGGGKENLPPPVLDQQQQYTGNQHNLEGNNEFLRVIDAYMKPRCHSVDSDPVYSVLATYPFKRAELQQICDQFFGWPPEKTDEYILPRIAERELRKYANLRSSSSQLGLVLPLHKMPIKCPIFEVLKRRRVQGREYFEVSWVEFDGLETSIVPADLVERACPEKIAEFEEKRAQKKKQNCHKPRSKKSEDKASTANADLKLQELVCGIEYEDNARRGHSSCPSTFALGTSGKRGLMISGTFLSEQYESEIPSKPGGFRHSDSSTTVEMDVIDLLSPRLKKSEDKASLANVDLKLQELLLEIESKDNARIVHSSCPITSILGSCGQNDHMLSGTFLDEQCESKVTYEPTRNCHSGSPITMEMDVIDLLSPRPEKSEDKASMTNVDLKPQKLLLEFDAEDKLRRGRSLCSAPTSGSSSKNDSMMLSTILDEQDEGKITEEASRDLQSDPPPTGEVDMIDLLSPSPEPRARHVSKCQGNAEQVSVIDLSDSDVEMMSPDHAQKARELRVFLASIREEIH</sequence>
<keyword evidence="13" id="KW-1185">Reference proteome</keyword>
<dbReference type="InterPro" id="IPR006086">
    <property type="entry name" value="XPG-I_dom"/>
</dbReference>
<protein>
    <recommendedName>
        <fullName evidence="11">XPG-I domain-containing protein</fullName>
    </recommendedName>
</protein>